<dbReference type="PANTHER" id="PTHR31465:SF8">
    <property type="entry name" value="DOMAIN PROTEIN, PUTATIVE (AFU_ORTHOLOGUE AFUA_6G14140)-RELATED"/>
    <property type="match status" value="1"/>
</dbReference>
<dbReference type="Pfam" id="PF04479">
    <property type="entry name" value="RTA1"/>
    <property type="match status" value="1"/>
</dbReference>
<dbReference type="EMBL" id="LZYO01000213">
    <property type="protein sequence ID" value="ODH25806.1"/>
    <property type="molecule type" value="Genomic_DNA"/>
</dbReference>
<dbReference type="GO" id="GO:0000324">
    <property type="term" value="C:fungal-type vacuole"/>
    <property type="evidence" value="ECO:0007669"/>
    <property type="project" value="TreeGrafter"/>
</dbReference>
<dbReference type="OMA" id="WIFIGVD"/>
<gene>
    <name evidence="6" type="ORF">ACO22_05041</name>
</gene>
<feature type="transmembrane region" description="Helical" evidence="5">
    <location>
        <begin position="28"/>
        <end position="46"/>
    </location>
</feature>
<reference evidence="6 7" key="1">
    <citation type="submission" date="2016-06" db="EMBL/GenBank/DDBJ databases">
        <authorList>
            <person name="Kjaerup R.B."/>
            <person name="Dalgaard T.S."/>
            <person name="Juul-Madsen H.R."/>
        </authorList>
    </citation>
    <scope>NUCLEOTIDE SEQUENCE [LARGE SCALE GENOMIC DNA]</scope>
    <source>
        <strain evidence="6 7">Pb300</strain>
    </source>
</reference>
<sequence>MGKYSMCEVVGPECPVEATIYGYHPNPVVNMIFCIAFGVFCLVQLWQLYKYKTYSYGIAMALGCVAETMGYAGRLMLNKNPWDSNGFQIQICTLIIAPSFLSASIYLTLKHICLALGAHLSLLKPMLYTWIFIGFDLLSLFLQGAGGGLAATGDTPEAQALGANIMIAGIVWQVVTLIIFSALAGHFFWSVLEDGGRRMTIEAQKVWADTKFRTFLISLVIAFVAIFARCIYRIAEMAGGWRNEIMQDQISFIIFEGVMCLVAAILLTAFHPGSHFPQMRSDYQAHGEQSSKVEPPAQDA</sequence>
<evidence type="ECO:0008006" key="8">
    <source>
        <dbReference type="Google" id="ProtNLM"/>
    </source>
</evidence>
<feature type="transmembrane region" description="Helical" evidence="5">
    <location>
        <begin position="87"/>
        <end position="107"/>
    </location>
</feature>
<evidence type="ECO:0000256" key="2">
    <source>
        <dbReference type="ARBA" id="ARBA00022692"/>
    </source>
</evidence>
<feature type="transmembrane region" description="Helical" evidence="5">
    <location>
        <begin position="53"/>
        <end position="72"/>
    </location>
</feature>
<evidence type="ECO:0000313" key="7">
    <source>
        <dbReference type="Proteomes" id="UP000242814"/>
    </source>
</evidence>
<evidence type="ECO:0000256" key="5">
    <source>
        <dbReference type="SAM" id="Phobius"/>
    </source>
</evidence>
<dbReference type="VEuPathDB" id="FungiDB:PADG_01131"/>
<comment type="subcellular location">
    <subcellularLocation>
        <location evidence="1">Membrane</location>
        <topology evidence="1">Multi-pass membrane protein</topology>
    </subcellularLocation>
</comment>
<feature type="transmembrane region" description="Helical" evidence="5">
    <location>
        <begin position="212"/>
        <end position="235"/>
    </location>
</feature>
<accession>A0A1D2JBD1</accession>
<dbReference type="VEuPathDB" id="FungiDB:PABG_02688"/>
<name>A0A1D2JBD1_PARBR</name>
<evidence type="ECO:0000256" key="1">
    <source>
        <dbReference type="ARBA" id="ARBA00004141"/>
    </source>
</evidence>
<feature type="transmembrane region" description="Helical" evidence="5">
    <location>
        <begin position="165"/>
        <end position="192"/>
    </location>
</feature>
<protein>
    <recommendedName>
        <fullName evidence="8">RTA1 domain-containing protein</fullName>
    </recommendedName>
</protein>
<dbReference type="InterPro" id="IPR007568">
    <property type="entry name" value="RTA1"/>
</dbReference>
<comment type="caution">
    <text evidence="6">The sequence shown here is derived from an EMBL/GenBank/DDBJ whole genome shotgun (WGS) entry which is preliminary data.</text>
</comment>
<feature type="transmembrane region" description="Helical" evidence="5">
    <location>
        <begin position="127"/>
        <end position="145"/>
    </location>
</feature>
<evidence type="ECO:0000256" key="4">
    <source>
        <dbReference type="ARBA" id="ARBA00023136"/>
    </source>
</evidence>
<keyword evidence="2 5" id="KW-0812">Transmembrane</keyword>
<evidence type="ECO:0000256" key="3">
    <source>
        <dbReference type="ARBA" id="ARBA00022989"/>
    </source>
</evidence>
<proteinExistence type="predicted"/>
<dbReference type="AlphaFoldDB" id="A0A1D2JBD1"/>
<evidence type="ECO:0000313" key="6">
    <source>
        <dbReference type="EMBL" id="ODH25806.1"/>
    </source>
</evidence>
<dbReference type="PANTHER" id="PTHR31465">
    <property type="entry name" value="PROTEIN RTA1-RELATED"/>
    <property type="match status" value="1"/>
</dbReference>
<dbReference type="GO" id="GO:0005886">
    <property type="term" value="C:plasma membrane"/>
    <property type="evidence" value="ECO:0007669"/>
    <property type="project" value="TreeGrafter"/>
</dbReference>
<organism evidence="6 7">
    <name type="scientific">Paracoccidioides brasiliensis</name>
    <dbReference type="NCBI Taxonomy" id="121759"/>
    <lineage>
        <taxon>Eukaryota</taxon>
        <taxon>Fungi</taxon>
        <taxon>Dikarya</taxon>
        <taxon>Ascomycota</taxon>
        <taxon>Pezizomycotina</taxon>
        <taxon>Eurotiomycetes</taxon>
        <taxon>Eurotiomycetidae</taxon>
        <taxon>Onygenales</taxon>
        <taxon>Ajellomycetaceae</taxon>
        <taxon>Paracoccidioides</taxon>
    </lineage>
</organism>
<dbReference type="Proteomes" id="UP000242814">
    <property type="component" value="Unassembled WGS sequence"/>
</dbReference>
<feature type="transmembrane region" description="Helical" evidence="5">
    <location>
        <begin position="250"/>
        <end position="270"/>
    </location>
</feature>
<keyword evidence="4 5" id="KW-0472">Membrane</keyword>
<keyword evidence="3 5" id="KW-1133">Transmembrane helix</keyword>